<feature type="transmembrane region" description="Helical" evidence="10">
    <location>
        <begin position="298"/>
        <end position="322"/>
    </location>
</feature>
<dbReference type="PANTHER" id="PTHR24238">
    <property type="entry name" value="G-PROTEIN COUPLED RECEPTOR"/>
    <property type="match status" value="1"/>
</dbReference>
<dbReference type="OrthoDB" id="5969463at2759"/>
<dbReference type="CDD" id="cd00637">
    <property type="entry name" value="7tm_classA_rhodopsin-like"/>
    <property type="match status" value="1"/>
</dbReference>
<feature type="transmembrane region" description="Helical" evidence="10">
    <location>
        <begin position="73"/>
        <end position="94"/>
    </location>
</feature>
<name>A0A6J8D1R3_MYTCO</name>
<gene>
    <name evidence="12" type="ORF">MCOR_35638</name>
</gene>
<dbReference type="EMBL" id="CACVKT020006443">
    <property type="protein sequence ID" value="CAC5401567.1"/>
    <property type="molecule type" value="Genomic_DNA"/>
</dbReference>
<keyword evidence="5 10" id="KW-0472">Membrane</keyword>
<evidence type="ECO:0000313" key="13">
    <source>
        <dbReference type="Proteomes" id="UP000507470"/>
    </source>
</evidence>
<evidence type="ECO:0000256" key="1">
    <source>
        <dbReference type="ARBA" id="ARBA00004141"/>
    </source>
</evidence>
<evidence type="ECO:0000256" key="4">
    <source>
        <dbReference type="ARBA" id="ARBA00023040"/>
    </source>
</evidence>
<dbReference type="PANTHER" id="PTHR24238:SF47">
    <property type="entry name" value="ECDYSTEROIDS_DOPAMINE RECEPTOR-RELATED"/>
    <property type="match status" value="1"/>
</dbReference>
<comment type="similarity">
    <text evidence="8">Belongs to the G-protein coupled receptor 1 family.</text>
</comment>
<dbReference type="PRINTS" id="PR00237">
    <property type="entry name" value="GPCRRHODOPSN"/>
</dbReference>
<feature type="transmembrane region" description="Helical" evidence="10">
    <location>
        <begin position="156"/>
        <end position="175"/>
    </location>
</feature>
<keyword evidence="2 8" id="KW-0812">Transmembrane</keyword>
<dbReference type="GO" id="GO:0016020">
    <property type="term" value="C:membrane"/>
    <property type="evidence" value="ECO:0007669"/>
    <property type="project" value="UniProtKB-SubCell"/>
</dbReference>
<keyword evidence="13" id="KW-1185">Reference proteome</keyword>
<proteinExistence type="inferred from homology"/>
<dbReference type="PROSITE" id="PS50262">
    <property type="entry name" value="G_PROTEIN_RECEP_F1_2"/>
    <property type="match status" value="1"/>
</dbReference>
<feature type="compositionally biased region" description="Basic and acidic residues" evidence="9">
    <location>
        <begin position="247"/>
        <end position="261"/>
    </location>
</feature>
<evidence type="ECO:0000256" key="5">
    <source>
        <dbReference type="ARBA" id="ARBA00023136"/>
    </source>
</evidence>
<dbReference type="Pfam" id="PF00001">
    <property type="entry name" value="7tm_1"/>
    <property type="match status" value="1"/>
</dbReference>
<evidence type="ECO:0000256" key="3">
    <source>
        <dbReference type="ARBA" id="ARBA00022989"/>
    </source>
</evidence>
<dbReference type="PROSITE" id="PS00237">
    <property type="entry name" value="G_PROTEIN_RECEP_F1_1"/>
    <property type="match status" value="1"/>
</dbReference>
<feature type="region of interest" description="Disordered" evidence="9">
    <location>
        <begin position="244"/>
        <end position="293"/>
    </location>
</feature>
<dbReference type="Gene3D" id="1.20.1070.10">
    <property type="entry name" value="Rhodopsin 7-helix transmembrane proteins"/>
    <property type="match status" value="1"/>
</dbReference>
<evidence type="ECO:0000256" key="6">
    <source>
        <dbReference type="ARBA" id="ARBA00023170"/>
    </source>
</evidence>
<dbReference type="AlphaFoldDB" id="A0A6J8D1R3"/>
<evidence type="ECO:0000256" key="8">
    <source>
        <dbReference type="RuleBase" id="RU000688"/>
    </source>
</evidence>
<protein>
    <recommendedName>
        <fullName evidence="11">G-protein coupled receptors family 1 profile domain-containing protein</fullName>
    </recommendedName>
</protein>
<feature type="transmembrane region" description="Helical" evidence="10">
    <location>
        <begin position="206"/>
        <end position="233"/>
    </location>
</feature>
<feature type="transmembrane region" description="Helical" evidence="10">
    <location>
        <begin position="43"/>
        <end position="66"/>
    </location>
</feature>
<evidence type="ECO:0000256" key="2">
    <source>
        <dbReference type="ARBA" id="ARBA00022692"/>
    </source>
</evidence>
<accession>A0A6J8D1R3</accession>
<reference evidence="12 13" key="1">
    <citation type="submission" date="2020-06" db="EMBL/GenBank/DDBJ databases">
        <authorList>
            <person name="Li R."/>
            <person name="Bekaert M."/>
        </authorList>
    </citation>
    <scope>NUCLEOTIDE SEQUENCE [LARGE SCALE GENOMIC DNA]</scope>
    <source>
        <strain evidence="13">wild</strain>
    </source>
</reference>
<dbReference type="InterPro" id="IPR017452">
    <property type="entry name" value="GPCR_Rhodpsn_7TM"/>
</dbReference>
<evidence type="ECO:0000256" key="7">
    <source>
        <dbReference type="ARBA" id="ARBA00023224"/>
    </source>
</evidence>
<organism evidence="12 13">
    <name type="scientific">Mytilus coruscus</name>
    <name type="common">Sea mussel</name>
    <dbReference type="NCBI Taxonomy" id="42192"/>
    <lineage>
        <taxon>Eukaryota</taxon>
        <taxon>Metazoa</taxon>
        <taxon>Spiralia</taxon>
        <taxon>Lophotrochozoa</taxon>
        <taxon>Mollusca</taxon>
        <taxon>Bivalvia</taxon>
        <taxon>Autobranchia</taxon>
        <taxon>Pteriomorphia</taxon>
        <taxon>Mytilida</taxon>
        <taxon>Mytiloidea</taxon>
        <taxon>Mytilidae</taxon>
        <taxon>Mytilinae</taxon>
        <taxon>Mytilus</taxon>
    </lineage>
</organism>
<keyword evidence="3 10" id="KW-1133">Transmembrane helix</keyword>
<dbReference type="SUPFAM" id="SSF81321">
    <property type="entry name" value="Family A G protein-coupled receptor-like"/>
    <property type="match status" value="1"/>
</dbReference>
<evidence type="ECO:0000256" key="10">
    <source>
        <dbReference type="SAM" id="Phobius"/>
    </source>
</evidence>
<dbReference type="Proteomes" id="UP000507470">
    <property type="component" value="Unassembled WGS sequence"/>
</dbReference>
<keyword evidence="6 8" id="KW-0675">Receptor</keyword>
<comment type="subcellular location">
    <subcellularLocation>
        <location evidence="1">Membrane</location>
        <topology evidence="1">Multi-pass membrane protein</topology>
    </subcellularLocation>
</comment>
<feature type="transmembrane region" description="Helical" evidence="10">
    <location>
        <begin position="114"/>
        <end position="135"/>
    </location>
</feature>
<feature type="domain" description="G-protein coupled receptors family 1 profile" evidence="11">
    <location>
        <begin position="57"/>
        <end position="362"/>
    </location>
</feature>
<keyword evidence="7 8" id="KW-0807">Transducer</keyword>
<dbReference type="GO" id="GO:0004930">
    <property type="term" value="F:G protein-coupled receptor activity"/>
    <property type="evidence" value="ECO:0007669"/>
    <property type="project" value="UniProtKB-KW"/>
</dbReference>
<keyword evidence="4 8" id="KW-0297">G-protein coupled receptor</keyword>
<sequence>METVQLLGYNVTMNGSKSVSNESNQEGALIKLNDKMALRYLPVIIYIFLLMVTGIVGNTLVCFVYVNNKKKTSACYFILTLALLDLFNCVIGMPSEIVDLRYPYMFYSPVACKVLRTIEYISTVGSTVVLLAVAVDRYNRICNLGKHMSSEKAKKVCLAAVIIGVVTSWPVPILGGLSTVNVNIYGANAVDCSIEQSMRKTIYPPLFNGLLCIYFIFCIVFFGIVYSRIIVFVKKRKAIARQMSSSVRREETKNDNGHEPKANLLNEHNPATHTNSERSDASNSSVSRKNKNKHRIKVTRTTVILGAVTLAFIIGYLPYLMIMAVRTLVTDFEENLNAAADIGIKFCVKSYLINNAINPIIYCFLNQKFRDDVKKLIKNCC</sequence>
<evidence type="ECO:0000256" key="9">
    <source>
        <dbReference type="SAM" id="MobiDB-lite"/>
    </source>
</evidence>
<evidence type="ECO:0000259" key="11">
    <source>
        <dbReference type="PROSITE" id="PS50262"/>
    </source>
</evidence>
<dbReference type="InterPro" id="IPR000276">
    <property type="entry name" value="GPCR_Rhodpsn"/>
</dbReference>
<evidence type="ECO:0000313" key="12">
    <source>
        <dbReference type="EMBL" id="CAC5401567.1"/>
    </source>
</evidence>